<name>A0A445H4M0_GLYSO</name>
<dbReference type="EMBL" id="QZWG01000014">
    <property type="protein sequence ID" value="RZB68563.1"/>
    <property type="molecule type" value="Genomic_DNA"/>
</dbReference>
<comment type="caution">
    <text evidence="1">The sequence shown here is derived from an EMBL/GenBank/DDBJ whole genome shotgun (WGS) entry which is preliminary data.</text>
</comment>
<dbReference type="Proteomes" id="UP000289340">
    <property type="component" value="Chromosome 14"/>
</dbReference>
<evidence type="ECO:0000313" key="2">
    <source>
        <dbReference type="Proteomes" id="UP000289340"/>
    </source>
</evidence>
<evidence type="ECO:0000313" key="1">
    <source>
        <dbReference type="EMBL" id="RZB68563.1"/>
    </source>
</evidence>
<protein>
    <submittedName>
        <fullName evidence="1">Uncharacterized protein</fullName>
    </submittedName>
</protein>
<dbReference type="InterPro" id="IPR036393">
    <property type="entry name" value="AceGlu_kinase-like_sf"/>
</dbReference>
<gene>
    <name evidence="1" type="ORF">D0Y65_038370</name>
</gene>
<keyword evidence="2" id="KW-1185">Reference proteome</keyword>
<accession>A0A445H4M0</accession>
<proteinExistence type="predicted"/>
<dbReference type="Gene3D" id="3.40.1160.10">
    <property type="entry name" value="Acetylglutamate kinase-like"/>
    <property type="match status" value="1"/>
</dbReference>
<organism evidence="1 2">
    <name type="scientific">Glycine soja</name>
    <name type="common">Wild soybean</name>
    <dbReference type="NCBI Taxonomy" id="3848"/>
    <lineage>
        <taxon>Eukaryota</taxon>
        <taxon>Viridiplantae</taxon>
        <taxon>Streptophyta</taxon>
        <taxon>Embryophyta</taxon>
        <taxon>Tracheophyta</taxon>
        <taxon>Spermatophyta</taxon>
        <taxon>Magnoliopsida</taxon>
        <taxon>eudicotyledons</taxon>
        <taxon>Gunneridae</taxon>
        <taxon>Pentapetalae</taxon>
        <taxon>rosids</taxon>
        <taxon>fabids</taxon>
        <taxon>Fabales</taxon>
        <taxon>Fabaceae</taxon>
        <taxon>Papilionoideae</taxon>
        <taxon>50 kb inversion clade</taxon>
        <taxon>NPAAA clade</taxon>
        <taxon>indigoferoid/millettioid clade</taxon>
        <taxon>Phaseoleae</taxon>
        <taxon>Glycine</taxon>
        <taxon>Glycine subgen. Soja</taxon>
    </lineage>
</organism>
<sequence>MRWCKTPLHCFAKPLCVSCSMMFMLPIRGRPFDLGGYDTIFLQIRDAMQSNNSVNRIVNKRVSRNDKTTTVLCGSKRHGEAAFLIFKSQPQGELDGKACAAIGQSSLMALYNTMFSQVGTKLIKLHIHYHHNFQGILASKNNLQTR</sequence>
<dbReference type="AlphaFoldDB" id="A0A445H4M0"/>
<reference evidence="1 2" key="1">
    <citation type="submission" date="2018-09" db="EMBL/GenBank/DDBJ databases">
        <title>A high-quality reference genome of wild soybean provides a powerful tool to mine soybean genomes.</title>
        <authorList>
            <person name="Xie M."/>
            <person name="Chung C.Y.L."/>
            <person name="Li M.-W."/>
            <person name="Wong F.-L."/>
            <person name="Chan T.-F."/>
            <person name="Lam H.-M."/>
        </authorList>
    </citation>
    <scope>NUCLEOTIDE SEQUENCE [LARGE SCALE GENOMIC DNA]</scope>
    <source>
        <strain evidence="2">cv. W05</strain>
        <tissue evidence="1">Hypocotyl of etiolated seedlings</tissue>
    </source>
</reference>